<gene>
    <name evidence="2" type="ORF">NDU88_006617</name>
</gene>
<keyword evidence="3" id="KW-1185">Reference proteome</keyword>
<evidence type="ECO:0000313" key="3">
    <source>
        <dbReference type="Proteomes" id="UP001066276"/>
    </source>
</evidence>
<protein>
    <submittedName>
        <fullName evidence="2">Uncharacterized protein</fullName>
    </submittedName>
</protein>
<dbReference type="AlphaFoldDB" id="A0AAV7ULJ4"/>
<feature type="region of interest" description="Disordered" evidence="1">
    <location>
        <begin position="1"/>
        <end position="73"/>
    </location>
</feature>
<comment type="caution">
    <text evidence="2">The sequence shown here is derived from an EMBL/GenBank/DDBJ whole genome shotgun (WGS) entry which is preliminary data.</text>
</comment>
<sequence length="73" mass="8063">MEIQQPGTLNSDPDVQVNLGEDEELKRRSHGKEKKDRRGGEGGESKGEETNGDAAEKLQAETPETRQEEIGEL</sequence>
<name>A0AAV7ULJ4_PLEWA</name>
<dbReference type="Proteomes" id="UP001066276">
    <property type="component" value="Chromosome 3_1"/>
</dbReference>
<dbReference type="EMBL" id="JANPWB010000005">
    <property type="protein sequence ID" value="KAJ1189875.1"/>
    <property type="molecule type" value="Genomic_DNA"/>
</dbReference>
<reference evidence="2" key="1">
    <citation type="journal article" date="2022" name="bioRxiv">
        <title>Sequencing and chromosome-scale assembly of the giantPleurodeles waltlgenome.</title>
        <authorList>
            <person name="Brown T."/>
            <person name="Elewa A."/>
            <person name="Iarovenko S."/>
            <person name="Subramanian E."/>
            <person name="Araus A.J."/>
            <person name="Petzold A."/>
            <person name="Susuki M."/>
            <person name="Suzuki K.-i.T."/>
            <person name="Hayashi T."/>
            <person name="Toyoda A."/>
            <person name="Oliveira C."/>
            <person name="Osipova E."/>
            <person name="Leigh N.D."/>
            <person name="Simon A."/>
            <person name="Yun M.H."/>
        </authorList>
    </citation>
    <scope>NUCLEOTIDE SEQUENCE</scope>
    <source>
        <strain evidence="2">20211129_DDA</strain>
        <tissue evidence="2">Liver</tissue>
    </source>
</reference>
<organism evidence="2 3">
    <name type="scientific">Pleurodeles waltl</name>
    <name type="common">Iberian ribbed newt</name>
    <dbReference type="NCBI Taxonomy" id="8319"/>
    <lineage>
        <taxon>Eukaryota</taxon>
        <taxon>Metazoa</taxon>
        <taxon>Chordata</taxon>
        <taxon>Craniata</taxon>
        <taxon>Vertebrata</taxon>
        <taxon>Euteleostomi</taxon>
        <taxon>Amphibia</taxon>
        <taxon>Batrachia</taxon>
        <taxon>Caudata</taxon>
        <taxon>Salamandroidea</taxon>
        <taxon>Salamandridae</taxon>
        <taxon>Pleurodelinae</taxon>
        <taxon>Pleurodeles</taxon>
    </lineage>
</organism>
<evidence type="ECO:0000256" key="1">
    <source>
        <dbReference type="SAM" id="MobiDB-lite"/>
    </source>
</evidence>
<feature type="compositionally biased region" description="Basic and acidic residues" evidence="1">
    <location>
        <begin position="33"/>
        <end position="73"/>
    </location>
</feature>
<proteinExistence type="predicted"/>
<feature type="compositionally biased region" description="Polar residues" evidence="1">
    <location>
        <begin position="1"/>
        <end position="13"/>
    </location>
</feature>
<accession>A0AAV7ULJ4</accession>
<evidence type="ECO:0000313" key="2">
    <source>
        <dbReference type="EMBL" id="KAJ1189875.1"/>
    </source>
</evidence>